<organism evidence="4 5">
    <name type="scientific">Protea cynaroides</name>
    <dbReference type="NCBI Taxonomy" id="273540"/>
    <lineage>
        <taxon>Eukaryota</taxon>
        <taxon>Viridiplantae</taxon>
        <taxon>Streptophyta</taxon>
        <taxon>Embryophyta</taxon>
        <taxon>Tracheophyta</taxon>
        <taxon>Spermatophyta</taxon>
        <taxon>Magnoliopsida</taxon>
        <taxon>Proteales</taxon>
        <taxon>Proteaceae</taxon>
        <taxon>Protea</taxon>
    </lineage>
</organism>
<accession>A0A9Q0H9K8</accession>
<sequence length="714" mass="80954">MATSEVSNNVHDHGTPVDEKKKRVRCKYCSKEVSGFSRLKQHLGGVRGDVLPCQEVPLDVKVQMRNSLLARKAGYLSKEVDTLYHSDLPWRRNWCPKTVSHSHCQGESAQNSVLGKREHVSMDSMHEEGPEEVINRTGDSLPVTKSEDGTQNLSRNAQRSIGRFFYETGVDFSAAKSPSFQRMINDIRGSGVIAYKVPSSEELKGWILREEVKEIHQYVKEVRHSWGSTGCSILLDGWIDEKGRNLINFIVDCPHGPVFLTSANISGSVGDINALQSIIDKIIEEVGLENVVQIVTYTTSGWMEDLGKQLMEKYRSIFWTVCASHCIDLMLEKIGRLVPIKEVLDKAKIITKFVYSHATILMLMRKYTYGQDLIKNSRFKSAMPFLTLESILSQKENLKNMFASAAWKSSIWASKSEGKRVAKLVEDLSLWNDARMALKAAVPLLRALCLIDGRDHKPQVGFIYETMDQAKETIKEELKGKKTMYKPFWELIDGVWDNHLHSPLHSAGYFLNPSLFYSSDFFADAEVASGLLCCIVRMVEDRNIQDLISLQLDEYRAARGPFGYGSSIDERTNISPAMWWSSFGGNCPELQRLAIRILSQTCTGASRYELKRNLPEKLHTNGRNCIEQRRLEDLIFVHYNLRLRNFMSVTNGDNSNIVVDDVDPMNDWVVEGTQNIASQIDDSAWMDFDFGAGNIPPNFINEEEPSSFQPKEEF</sequence>
<gene>
    <name evidence="4" type="ORF">NE237_022376</name>
</gene>
<evidence type="ECO:0000259" key="3">
    <source>
        <dbReference type="Pfam" id="PF05699"/>
    </source>
</evidence>
<evidence type="ECO:0000256" key="1">
    <source>
        <dbReference type="SAM" id="MobiDB-lite"/>
    </source>
</evidence>
<comment type="caution">
    <text evidence="4">The sequence shown here is derived from an EMBL/GenBank/DDBJ whole genome shotgun (WGS) entry which is preliminary data.</text>
</comment>
<dbReference type="SUPFAM" id="SSF53098">
    <property type="entry name" value="Ribonuclease H-like"/>
    <property type="match status" value="1"/>
</dbReference>
<dbReference type="AlphaFoldDB" id="A0A9Q0H9K8"/>
<dbReference type="InterPro" id="IPR008906">
    <property type="entry name" value="HATC_C_dom"/>
</dbReference>
<reference evidence="4" key="1">
    <citation type="journal article" date="2023" name="Plant J.">
        <title>The genome of the king protea, Protea cynaroides.</title>
        <authorList>
            <person name="Chang J."/>
            <person name="Duong T.A."/>
            <person name="Schoeman C."/>
            <person name="Ma X."/>
            <person name="Roodt D."/>
            <person name="Barker N."/>
            <person name="Li Z."/>
            <person name="Van de Peer Y."/>
            <person name="Mizrachi E."/>
        </authorList>
    </citation>
    <scope>NUCLEOTIDE SEQUENCE</scope>
    <source>
        <tissue evidence="4">Young leaves</tissue>
    </source>
</reference>
<name>A0A9Q0H9K8_9MAGN</name>
<feature type="region of interest" description="Disordered" evidence="1">
    <location>
        <begin position="126"/>
        <end position="150"/>
    </location>
</feature>
<dbReference type="EMBL" id="JAMYWD010000008">
    <property type="protein sequence ID" value="KAJ4962437.1"/>
    <property type="molecule type" value="Genomic_DNA"/>
</dbReference>
<dbReference type="Proteomes" id="UP001141806">
    <property type="component" value="Unassembled WGS sequence"/>
</dbReference>
<dbReference type="OrthoDB" id="1741262at2759"/>
<dbReference type="PANTHER" id="PTHR32166:SF63">
    <property type="entry name" value="HAT TRANSPOSON SUPERFAMILY PROTEIN"/>
    <property type="match status" value="1"/>
</dbReference>
<keyword evidence="5" id="KW-1185">Reference proteome</keyword>
<feature type="domain" description="DUF659" evidence="2">
    <location>
        <begin position="198"/>
        <end position="350"/>
    </location>
</feature>
<dbReference type="Pfam" id="PF05699">
    <property type="entry name" value="Dimer_Tnp_hAT"/>
    <property type="match status" value="1"/>
</dbReference>
<protein>
    <submittedName>
        <fullName evidence="4">Uncharacterized protein</fullName>
    </submittedName>
</protein>
<dbReference type="GO" id="GO:0046983">
    <property type="term" value="F:protein dimerization activity"/>
    <property type="evidence" value="ECO:0007669"/>
    <property type="project" value="InterPro"/>
</dbReference>
<dbReference type="InterPro" id="IPR012337">
    <property type="entry name" value="RNaseH-like_sf"/>
</dbReference>
<dbReference type="PANTHER" id="PTHR32166">
    <property type="entry name" value="OSJNBA0013A04.12 PROTEIN"/>
    <property type="match status" value="1"/>
</dbReference>
<proteinExistence type="predicted"/>
<evidence type="ECO:0000313" key="5">
    <source>
        <dbReference type="Proteomes" id="UP001141806"/>
    </source>
</evidence>
<evidence type="ECO:0000259" key="2">
    <source>
        <dbReference type="Pfam" id="PF04937"/>
    </source>
</evidence>
<dbReference type="Pfam" id="PF04937">
    <property type="entry name" value="DUF659"/>
    <property type="match status" value="1"/>
</dbReference>
<dbReference type="InterPro" id="IPR007021">
    <property type="entry name" value="DUF659"/>
</dbReference>
<feature type="domain" description="HAT C-terminal dimerisation" evidence="3">
    <location>
        <begin position="572"/>
        <end position="641"/>
    </location>
</feature>
<evidence type="ECO:0000313" key="4">
    <source>
        <dbReference type="EMBL" id="KAJ4962437.1"/>
    </source>
</evidence>